<dbReference type="InterPro" id="IPR002491">
    <property type="entry name" value="ABC_transptr_periplasmic_BD"/>
</dbReference>
<dbReference type="RefSeq" id="WP_179566889.1">
    <property type="nucleotide sequence ID" value="NZ_JACBZY010000001.1"/>
</dbReference>
<dbReference type="GO" id="GO:1901678">
    <property type="term" value="P:iron coordination entity transport"/>
    <property type="evidence" value="ECO:0007669"/>
    <property type="project" value="UniProtKB-ARBA"/>
</dbReference>
<dbReference type="Gene3D" id="3.40.50.1980">
    <property type="entry name" value="Nitrogenase molybdenum iron protein domain"/>
    <property type="match status" value="2"/>
</dbReference>
<dbReference type="AlphaFoldDB" id="A0A852Y7Q9"/>
<gene>
    <name evidence="8" type="ORF">BJ979_001612</name>
</gene>
<proteinExistence type="inferred from homology"/>
<dbReference type="PANTHER" id="PTHR30532">
    <property type="entry name" value="IRON III DICITRATE-BINDING PERIPLASMIC PROTEIN"/>
    <property type="match status" value="1"/>
</dbReference>
<dbReference type="NCBIfam" id="NF008200">
    <property type="entry name" value="PRK10957.1"/>
    <property type="match status" value="1"/>
</dbReference>
<evidence type="ECO:0000256" key="4">
    <source>
        <dbReference type="ARBA" id="ARBA00022729"/>
    </source>
</evidence>
<evidence type="ECO:0000259" key="7">
    <source>
        <dbReference type="PROSITE" id="PS50983"/>
    </source>
</evidence>
<evidence type="ECO:0000256" key="1">
    <source>
        <dbReference type="ARBA" id="ARBA00004196"/>
    </source>
</evidence>
<comment type="similarity">
    <text evidence="2">Belongs to the bacterial solute-binding protein 8 family.</text>
</comment>
<dbReference type="InterPro" id="IPR051313">
    <property type="entry name" value="Bact_iron-sidero_bind"/>
</dbReference>
<keyword evidence="3" id="KW-0813">Transport</keyword>
<accession>A0A852Y7Q9</accession>
<comment type="caution">
    <text evidence="8">The sequence shown here is derived from an EMBL/GenBank/DDBJ whole genome shotgun (WGS) entry which is preliminary data.</text>
</comment>
<keyword evidence="9" id="KW-1185">Reference proteome</keyword>
<feature type="chain" id="PRO_5038757175" evidence="6">
    <location>
        <begin position="28"/>
        <end position="330"/>
    </location>
</feature>
<reference evidence="8 9" key="1">
    <citation type="submission" date="2020-07" db="EMBL/GenBank/DDBJ databases">
        <title>Sequencing the genomes of 1000 actinobacteria strains.</title>
        <authorList>
            <person name="Klenk H.-P."/>
        </authorList>
    </citation>
    <scope>NUCLEOTIDE SEQUENCE [LARGE SCALE GENOMIC DNA]</scope>
    <source>
        <strain evidence="8 9">DSM 23141</strain>
    </source>
</reference>
<dbReference type="GO" id="GO:0030288">
    <property type="term" value="C:outer membrane-bounded periplasmic space"/>
    <property type="evidence" value="ECO:0007669"/>
    <property type="project" value="TreeGrafter"/>
</dbReference>
<comment type="subcellular location">
    <subcellularLocation>
        <location evidence="1">Cell envelope</location>
    </subcellularLocation>
</comment>
<evidence type="ECO:0000256" key="3">
    <source>
        <dbReference type="ARBA" id="ARBA00022448"/>
    </source>
</evidence>
<evidence type="ECO:0000313" key="9">
    <source>
        <dbReference type="Proteomes" id="UP000553888"/>
    </source>
</evidence>
<evidence type="ECO:0000256" key="2">
    <source>
        <dbReference type="ARBA" id="ARBA00008814"/>
    </source>
</evidence>
<evidence type="ECO:0000256" key="5">
    <source>
        <dbReference type="SAM" id="MobiDB-lite"/>
    </source>
</evidence>
<dbReference type="SUPFAM" id="SSF53807">
    <property type="entry name" value="Helical backbone' metal receptor"/>
    <property type="match status" value="1"/>
</dbReference>
<dbReference type="Proteomes" id="UP000553888">
    <property type="component" value="Unassembled WGS sequence"/>
</dbReference>
<feature type="region of interest" description="Disordered" evidence="5">
    <location>
        <begin position="31"/>
        <end position="59"/>
    </location>
</feature>
<sequence>MTHARPRLRTALVALAAAAALVLTGCAADSADAGDSADSGSWPRTIEHENGSTEIPAKPQNIVSTSITLTGTLLAIDAPVTATATTTPSEITDDDGYFAQWADVAKKRDVAELYPDLTFDEEAVIAAAPDLIVVSASGADSTAEQYDQLSAIAPTIVLDYGSHTWQELAEQLGEATGHEAEAKKTVADFDAKVAKVAADITVPAGTANAIVWNGTENDTAFAKPEGSHGKLLTALGFDIRGADDSLDTSTQTRKDFAFVSIENAVGALTGETVFLISGGDAKVDDLKSVPVMANAPAVASGSLHPLGDTSFRIDYYSGLQIVDAVEKQFG</sequence>
<feature type="compositionally biased region" description="Low complexity" evidence="5">
    <location>
        <begin position="31"/>
        <end position="41"/>
    </location>
</feature>
<dbReference type="PANTHER" id="PTHR30532:SF24">
    <property type="entry name" value="FERRIC ENTEROBACTIN-BINDING PERIPLASMIC PROTEIN FEPB"/>
    <property type="match status" value="1"/>
</dbReference>
<dbReference type="FunFam" id="3.40.50.1980:FF:000009">
    <property type="entry name" value="Iron-enterobactin transporter periplasmic binding protein"/>
    <property type="match status" value="1"/>
</dbReference>
<evidence type="ECO:0000313" key="8">
    <source>
        <dbReference type="EMBL" id="NYG98986.1"/>
    </source>
</evidence>
<dbReference type="EMBL" id="JACBZY010000001">
    <property type="protein sequence ID" value="NYG98986.1"/>
    <property type="molecule type" value="Genomic_DNA"/>
</dbReference>
<dbReference type="PROSITE" id="PS51257">
    <property type="entry name" value="PROKAR_LIPOPROTEIN"/>
    <property type="match status" value="1"/>
</dbReference>
<keyword evidence="4 6" id="KW-0732">Signal</keyword>
<dbReference type="Pfam" id="PF01497">
    <property type="entry name" value="Peripla_BP_2"/>
    <property type="match status" value="1"/>
</dbReference>
<protein>
    <submittedName>
        <fullName evidence="8">Iron complex transport system substrate-binding protein</fullName>
    </submittedName>
</protein>
<organism evidence="8 9">
    <name type="scientific">Schumannella luteola</name>
    <dbReference type="NCBI Taxonomy" id="472059"/>
    <lineage>
        <taxon>Bacteria</taxon>
        <taxon>Bacillati</taxon>
        <taxon>Actinomycetota</taxon>
        <taxon>Actinomycetes</taxon>
        <taxon>Micrococcales</taxon>
        <taxon>Microbacteriaceae</taxon>
        <taxon>Schumannella</taxon>
    </lineage>
</organism>
<name>A0A852Y7Q9_9MICO</name>
<evidence type="ECO:0000256" key="6">
    <source>
        <dbReference type="SAM" id="SignalP"/>
    </source>
</evidence>
<dbReference type="PROSITE" id="PS50983">
    <property type="entry name" value="FE_B12_PBP"/>
    <property type="match status" value="1"/>
</dbReference>
<feature type="domain" description="Fe/B12 periplasmic-binding" evidence="7">
    <location>
        <begin position="61"/>
        <end position="330"/>
    </location>
</feature>
<feature type="signal peptide" evidence="6">
    <location>
        <begin position="1"/>
        <end position="27"/>
    </location>
</feature>